<accession>A0A1G5S2X3</accession>
<dbReference type="PANTHER" id="PTHR43799:SF1">
    <property type="entry name" value="ASPARTATE AMINOTRANSFERASE"/>
    <property type="match status" value="1"/>
</dbReference>
<dbReference type="RefSeq" id="WP_028246107.1">
    <property type="nucleotide sequence ID" value="NZ_FMWK01000014.1"/>
</dbReference>
<dbReference type="InterPro" id="IPR015422">
    <property type="entry name" value="PyrdxlP-dep_Trfase_small"/>
</dbReference>
<organism evidence="1 2">
    <name type="scientific">Pseudobutyrivibrio xylanivorans</name>
    <dbReference type="NCBI Taxonomy" id="185007"/>
    <lineage>
        <taxon>Bacteria</taxon>
        <taxon>Bacillati</taxon>
        <taxon>Bacillota</taxon>
        <taxon>Clostridia</taxon>
        <taxon>Lachnospirales</taxon>
        <taxon>Lachnospiraceae</taxon>
        <taxon>Pseudobutyrivibrio</taxon>
    </lineage>
</organism>
<dbReference type="Proteomes" id="UP000199428">
    <property type="component" value="Unassembled WGS sequence"/>
</dbReference>
<dbReference type="EMBL" id="FMWK01000014">
    <property type="protein sequence ID" value="SCZ80518.1"/>
    <property type="molecule type" value="Genomic_DNA"/>
</dbReference>
<gene>
    <name evidence="1" type="ORF">SAMN02910350_02343</name>
</gene>
<dbReference type="PANTHER" id="PTHR43799">
    <property type="entry name" value="AMINOTRANSFERASE, PUTATIVE-RELATED"/>
    <property type="match status" value="1"/>
</dbReference>
<dbReference type="SUPFAM" id="SSF53383">
    <property type="entry name" value="PLP-dependent transferases"/>
    <property type="match status" value="1"/>
</dbReference>
<name>A0A1G5S2X3_PSEXY</name>
<dbReference type="AlphaFoldDB" id="A0A1G5S2X3"/>
<dbReference type="InterPro" id="IPR015421">
    <property type="entry name" value="PyrdxlP-dep_Trfase_major"/>
</dbReference>
<dbReference type="Gene3D" id="3.40.640.10">
    <property type="entry name" value="Type I PLP-dependent aspartate aminotransferase-like (Major domain)"/>
    <property type="match status" value="1"/>
</dbReference>
<dbReference type="GO" id="GO:0004069">
    <property type="term" value="F:L-aspartate:2-oxoglutarate aminotransferase activity"/>
    <property type="evidence" value="ECO:0007669"/>
    <property type="project" value="InterPro"/>
</dbReference>
<keyword evidence="1" id="KW-0808">Transferase</keyword>
<sequence length="429" mass="48458">MKKYSEMSLQELEAEKEQLFSQYKDWQRKGLKLDMSRGKPSTEQLNLSMPLLDILDGKSLMKCMNGVETRNYGQLEGIVEAQHLMAEIMDCQPEQVIVGGNSSLNLMFDAVARGYMFGFGGCTPWCKLERVRWLCPVPGYDRHFAITQHFGFDMINVPMNEDGPDMDVVEGLVAADDSIKGIWCVPKYSNPQGIVYSDEVVRRMANLKPAAKDFRVFWDNAYAVHHLYKEKKKILNILHECEEADNPDLVFEFASTSKITFAGAGIAAIACNHRNREELKKTLTVQTIGFDKVNMIRHARYFADVESVDKHMEKHAKILRPKFELVIKTMERDLAEPECGSWISPKGGYFITFEAPKGTATRIVDLAKEAGVVLTPAGAPFPYHMDPNDSIIRFAPSLPPIEELEQAADVFTVCARIAYLEKLINMKAV</sequence>
<dbReference type="InterPro" id="IPR024551">
    <property type="entry name" value="AspAT_Ic"/>
</dbReference>
<evidence type="ECO:0000313" key="1">
    <source>
        <dbReference type="EMBL" id="SCZ80518.1"/>
    </source>
</evidence>
<dbReference type="InterPro" id="IPR015424">
    <property type="entry name" value="PyrdxlP-dep_Trfase"/>
</dbReference>
<protein>
    <submittedName>
        <fullName evidence="1">DNA-binding transcriptional regulator, MocR family, contains an aminotransferase domain</fullName>
    </submittedName>
</protein>
<evidence type="ECO:0000313" key="2">
    <source>
        <dbReference type="Proteomes" id="UP000199428"/>
    </source>
</evidence>
<reference evidence="1 2" key="1">
    <citation type="submission" date="2016-10" db="EMBL/GenBank/DDBJ databases">
        <authorList>
            <person name="de Groot N.N."/>
        </authorList>
    </citation>
    <scope>NUCLEOTIDE SEQUENCE [LARGE SCALE GENOMIC DNA]</scope>
    <source>
        <strain evidence="1 2">DSM 10317</strain>
    </source>
</reference>
<dbReference type="GO" id="GO:0003677">
    <property type="term" value="F:DNA binding"/>
    <property type="evidence" value="ECO:0007669"/>
    <property type="project" value="UniProtKB-KW"/>
</dbReference>
<keyword evidence="1" id="KW-0032">Aminotransferase</keyword>
<dbReference type="Gene3D" id="3.90.1150.10">
    <property type="entry name" value="Aspartate Aminotransferase, domain 1"/>
    <property type="match status" value="1"/>
</dbReference>
<dbReference type="Pfam" id="PF12897">
    <property type="entry name" value="Asp_aminotransf"/>
    <property type="match status" value="1"/>
</dbReference>
<proteinExistence type="predicted"/>
<keyword evidence="1" id="KW-0238">DNA-binding</keyword>